<dbReference type="Proteomes" id="UP001500503">
    <property type="component" value="Unassembled WGS sequence"/>
</dbReference>
<proteinExistence type="inferred from homology"/>
<protein>
    <submittedName>
        <fullName evidence="4">PucR family transcriptional regulator</fullName>
    </submittedName>
</protein>
<feature type="domain" description="CdaR GGDEF-like" evidence="3">
    <location>
        <begin position="266"/>
        <end position="370"/>
    </location>
</feature>
<accession>A0ABP8PFH5</accession>
<dbReference type="InterPro" id="IPR051448">
    <property type="entry name" value="CdaR-like_regulators"/>
</dbReference>
<dbReference type="RefSeq" id="WP_345458692.1">
    <property type="nucleotide sequence ID" value="NZ_BAABHF010000010.1"/>
</dbReference>
<dbReference type="Pfam" id="PF13556">
    <property type="entry name" value="HTH_30"/>
    <property type="match status" value="1"/>
</dbReference>
<feature type="domain" description="PucR C-terminal helix-turn-helix" evidence="2">
    <location>
        <begin position="433"/>
        <end position="491"/>
    </location>
</feature>
<comment type="caution">
    <text evidence="4">The sequence shown here is derived from an EMBL/GenBank/DDBJ whole genome shotgun (WGS) entry which is preliminary data.</text>
</comment>
<keyword evidence="5" id="KW-1185">Reference proteome</keyword>
<reference evidence="5" key="1">
    <citation type="journal article" date="2019" name="Int. J. Syst. Evol. Microbiol.">
        <title>The Global Catalogue of Microorganisms (GCM) 10K type strain sequencing project: providing services to taxonomists for standard genome sequencing and annotation.</title>
        <authorList>
            <consortium name="The Broad Institute Genomics Platform"/>
            <consortium name="The Broad Institute Genome Sequencing Center for Infectious Disease"/>
            <person name="Wu L."/>
            <person name="Ma J."/>
        </authorList>
    </citation>
    <scope>NUCLEOTIDE SEQUENCE [LARGE SCALE GENOMIC DNA]</scope>
    <source>
        <strain evidence="5">JCM 17933</strain>
    </source>
</reference>
<evidence type="ECO:0000313" key="4">
    <source>
        <dbReference type="EMBL" id="GAA4486669.1"/>
    </source>
</evidence>
<gene>
    <name evidence="4" type="ORF">GCM10023191_013370</name>
</gene>
<name>A0ABP8PFH5_9ACTN</name>
<dbReference type="EMBL" id="BAABHF010000010">
    <property type="protein sequence ID" value="GAA4486669.1"/>
    <property type="molecule type" value="Genomic_DNA"/>
</dbReference>
<evidence type="ECO:0000313" key="5">
    <source>
        <dbReference type="Proteomes" id="UP001500503"/>
    </source>
</evidence>
<comment type="similarity">
    <text evidence="1">Belongs to the CdaR family.</text>
</comment>
<dbReference type="PANTHER" id="PTHR33744:SF17">
    <property type="entry name" value="CONSERVED PROTEIN"/>
    <property type="match status" value="1"/>
</dbReference>
<dbReference type="InterPro" id="IPR041522">
    <property type="entry name" value="CdaR_GGDEF"/>
</dbReference>
<dbReference type="Gene3D" id="1.10.10.2840">
    <property type="entry name" value="PucR C-terminal helix-turn-helix domain"/>
    <property type="match status" value="1"/>
</dbReference>
<organism evidence="4 5">
    <name type="scientific">Actinoallomurus oryzae</name>
    <dbReference type="NCBI Taxonomy" id="502180"/>
    <lineage>
        <taxon>Bacteria</taxon>
        <taxon>Bacillati</taxon>
        <taxon>Actinomycetota</taxon>
        <taxon>Actinomycetes</taxon>
        <taxon>Streptosporangiales</taxon>
        <taxon>Thermomonosporaceae</taxon>
        <taxon>Actinoallomurus</taxon>
    </lineage>
</organism>
<dbReference type="InterPro" id="IPR025736">
    <property type="entry name" value="PucR_C-HTH_dom"/>
</dbReference>
<dbReference type="PANTHER" id="PTHR33744">
    <property type="entry name" value="CARBOHYDRATE DIACID REGULATOR"/>
    <property type="match status" value="1"/>
</dbReference>
<evidence type="ECO:0000259" key="3">
    <source>
        <dbReference type="Pfam" id="PF17853"/>
    </source>
</evidence>
<sequence>MTRASRLVPLDELAALSRTTLRRVRIPDPYLPVRGVVLHTVGDPPPEGDLLVLCATPEAGLPGCAGVVVRESAVNAALAHASGSCAVFAVADSARWSDVYDRVRWAVGESFGKLAEHDAFHLADALATALGGAVAIEDARRRVVAFSTVPGQPVDEVRRKGILGRQVPEHVEREKWYARLWRSSGVCEFTDGTESAARLAIAVRAGTEPLGSIWAVGNRQVLCADADDVLTASVDAVAACLMHQDHFADRGRETRAWLLGRLLGSDASELDFTLPGPSVLVVLTSDDEVGERELLDTRLADVLSLTAHRFRGVGLAAVLDGRVYGLLPVTERDRLESYLNGVISRVTLPSGRVGVSDPIERADELAVARRRVDRLLTLRHRPRQSGVEIIHASAERDSLVLAELADAVRGLEALRGGVMGRVIAHDGEHGTAYLPTLRAWFETSGDVPAAAARLHIHPNTFRYRMTRAAELFGLRLDRPDERLLLHLQLRLAEL</sequence>
<dbReference type="InterPro" id="IPR042070">
    <property type="entry name" value="PucR_C-HTH_sf"/>
</dbReference>
<evidence type="ECO:0000256" key="1">
    <source>
        <dbReference type="ARBA" id="ARBA00006754"/>
    </source>
</evidence>
<evidence type="ECO:0000259" key="2">
    <source>
        <dbReference type="Pfam" id="PF13556"/>
    </source>
</evidence>
<dbReference type="Pfam" id="PF17853">
    <property type="entry name" value="GGDEF_2"/>
    <property type="match status" value="1"/>
</dbReference>